<dbReference type="SUPFAM" id="SSF55797">
    <property type="entry name" value="PR-1-like"/>
    <property type="match status" value="1"/>
</dbReference>
<feature type="signal peptide" evidence="1">
    <location>
        <begin position="1"/>
        <end position="20"/>
    </location>
</feature>
<protein>
    <recommendedName>
        <fullName evidence="2">SCP domain-containing protein</fullName>
    </recommendedName>
</protein>
<proteinExistence type="predicted"/>
<dbReference type="PANTHER" id="PTHR10334">
    <property type="entry name" value="CYSTEINE-RICH SECRETORY PROTEIN-RELATED"/>
    <property type="match status" value="1"/>
</dbReference>
<gene>
    <name evidence="3" type="ORF">ODALV1_LOCUS19429</name>
</gene>
<dbReference type="Pfam" id="PF00188">
    <property type="entry name" value="CAP"/>
    <property type="match status" value="1"/>
</dbReference>
<keyword evidence="4" id="KW-1185">Reference proteome</keyword>
<keyword evidence="1" id="KW-0732">Signal</keyword>
<comment type="caution">
    <text evidence="3">The sequence shown here is derived from an EMBL/GenBank/DDBJ whole genome shotgun (WGS) entry which is preliminary data.</text>
</comment>
<evidence type="ECO:0000313" key="4">
    <source>
        <dbReference type="Proteomes" id="UP001642540"/>
    </source>
</evidence>
<dbReference type="InterPro" id="IPR001283">
    <property type="entry name" value="CRISP-related"/>
</dbReference>
<dbReference type="SMART" id="SM00198">
    <property type="entry name" value="SCP"/>
    <property type="match status" value="1"/>
</dbReference>
<dbReference type="InterPro" id="IPR014044">
    <property type="entry name" value="CAP_dom"/>
</dbReference>
<evidence type="ECO:0000259" key="2">
    <source>
        <dbReference type="SMART" id="SM00198"/>
    </source>
</evidence>
<feature type="chain" id="PRO_5045832129" description="SCP domain-containing protein" evidence="1">
    <location>
        <begin position="21"/>
        <end position="324"/>
    </location>
</feature>
<sequence>MAQLALAAFCLVAFAATSSALTPMEFGMDTACNAHKAACWYEYLKQFPKTDAKAGGLCLITCDFQKESAKKYDGDRGKNAFISGVSGQPMESLPSEYASNCNADLKSASADSSTDESDALNDGKQKYPFRAFAYCLMKTLRSRNGAKAIEAVKSERTHYTQDWRQTLLDRDNEFRARHGANPLVRIAELETPAQEWAEKNAAMCSSDHSQREQRYLSGNQTGESLSAGGGPDVPADAAYLASDGWYEEINHPYPFPAGIKGGRGDPTFPHVGHFTQTVWKETQYVGYGYAYNPNCPAYKFYIAARYYPAGNMPGDFQKNVLPPQ</sequence>
<dbReference type="InterPro" id="IPR035940">
    <property type="entry name" value="CAP_sf"/>
</dbReference>
<evidence type="ECO:0000313" key="3">
    <source>
        <dbReference type="EMBL" id="CAL8121528.1"/>
    </source>
</evidence>
<dbReference type="Proteomes" id="UP001642540">
    <property type="component" value="Unassembled WGS sequence"/>
</dbReference>
<reference evidence="3 4" key="1">
    <citation type="submission" date="2024-08" db="EMBL/GenBank/DDBJ databases">
        <authorList>
            <person name="Cucini C."/>
            <person name="Frati F."/>
        </authorList>
    </citation>
    <scope>NUCLEOTIDE SEQUENCE [LARGE SCALE GENOMIC DNA]</scope>
</reference>
<evidence type="ECO:0000256" key="1">
    <source>
        <dbReference type="SAM" id="SignalP"/>
    </source>
</evidence>
<feature type="domain" description="SCP" evidence="2">
    <location>
        <begin position="162"/>
        <end position="314"/>
    </location>
</feature>
<name>A0ABP1R6M0_9HEXA</name>
<accession>A0ABP1R6M0</accession>
<organism evidence="3 4">
    <name type="scientific">Orchesella dallaii</name>
    <dbReference type="NCBI Taxonomy" id="48710"/>
    <lineage>
        <taxon>Eukaryota</taxon>
        <taxon>Metazoa</taxon>
        <taxon>Ecdysozoa</taxon>
        <taxon>Arthropoda</taxon>
        <taxon>Hexapoda</taxon>
        <taxon>Collembola</taxon>
        <taxon>Entomobryomorpha</taxon>
        <taxon>Entomobryoidea</taxon>
        <taxon>Orchesellidae</taxon>
        <taxon>Orchesellinae</taxon>
        <taxon>Orchesella</taxon>
    </lineage>
</organism>
<dbReference type="Gene3D" id="3.40.33.10">
    <property type="entry name" value="CAP"/>
    <property type="match status" value="1"/>
</dbReference>
<dbReference type="EMBL" id="CAXLJM020000065">
    <property type="protein sequence ID" value="CAL8121528.1"/>
    <property type="molecule type" value="Genomic_DNA"/>
</dbReference>